<evidence type="ECO:0000256" key="6">
    <source>
        <dbReference type="ARBA" id="ARBA00022927"/>
    </source>
</evidence>
<dbReference type="GO" id="GO:0044781">
    <property type="term" value="P:bacterial-type flagellum organization"/>
    <property type="evidence" value="ECO:0007669"/>
    <property type="project" value="UniProtKB-KW"/>
</dbReference>
<keyword evidence="10" id="KW-0969">Cilium</keyword>
<proteinExistence type="inferred from homology"/>
<evidence type="ECO:0000313" key="10">
    <source>
        <dbReference type="EMBL" id="QDU70028.1"/>
    </source>
</evidence>
<protein>
    <recommendedName>
        <fullName evidence="3">Flagellar assembly protein FliH</fullName>
    </recommendedName>
</protein>
<dbReference type="InterPro" id="IPR018035">
    <property type="entry name" value="Flagellar_FliH/T3SS_HrpE"/>
</dbReference>
<dbReference type="GO" id="GO:0015031">
    <property type="term" value="P:protein transport"/>
    <property type="evidence" value="ECO:0007669"/>
    <property type="project" value="UniProtKB-KW"/>
</dbReference>
<evidence type="ECO:0000256" key="2">
    <source>
        <dbReference type="ARBA" id="ARBA00006602"/>
    </source>
</evidence>
<keyword evidence="10" id="KW-0282">Flagellum</keyword>
<dbReference type="GO" id="GO:0005829">
    <property type="term" value="C:cytosol"/>
    <property type="evidence" value="ECO:0007669"/>
    <property type="project" value="TreeGrafter"/>
</dbReference>
<feature type="domain" description="Flagellar assembly protein FliH/Type III secretion system HrpE" evidence="9">
    <location>
        <begin position="61"/>
        <end position="168"/>
    </location>
</feature>
<dbReference type="PANTHER" id="PTHR34982:SF1">
    <property type="entry name" value="FLAGELLAR ASSEMBLY PROTEIN FLIH"/>
    <property type="match status" value="1"/>
</dbReference>
<sequence length="190" mass="20561">MSSSLERLPLGLAPSGVRVRQISYERALEALTEERAQARADAAASEARSRTDAEVRAELTASVDAVIEATLAEREQVENAITESAVAIALEIARQVLRTELEAGRYELEGVVRECLARGTQGRGACQVYVCPSDHERLKDMRLRAATELLVDPGLAAGEVRVESPQGLVVRDPLSVLERITEALGEALRS</sequence>
<keyword evidence="10" id="KW-0966">Cell projection</keyword>
<evidence type="ECO:0000256" key="7">
    <source>
        <dbReference type="ARBA" id="ARBA00023225"/>
    </source>
</evidence>
<gene>
    <name evidence="10" type="ORF">Pla133_51510</name>
</gene>
<dbReference type="AlphaFoldDB" id="A0A518BST6"/>
<dbReference type="Proteomes" id="UP000316921">
    <property type="component" value="Chromosome"/>
</dbReference>
<keyword evidence="8" id="KW-0175">Coiled coil</keyword>
<keyword evidence="5" id="KW-1005">Bacterial flagellum biogenesis</keyword>
<evidence type="ECO:0000313" key="11">
    <source>
        <dbReference type="Proteomes" id="UP000316921"/>
    </source>
</evidence>
<reference evidence="10 11" key="1">
    <citation type="submission" date="2019-02" db="EMBL/GenBank/DDBJ databases">
        <title>Deep-cultivation of Planctomycetes and their phenomic and genomic characterization uncovers novel biology.</title>
        <authorList>
            <person name="Wiegand S."/>
            <person name="Jogler M."/>
            <person name="Boedeker C."/>
            <person name="Pinto D."/>
            <person name="Vollmers J."/>
            <person name="Rivas-Marin E."/>
            <person name="Kohn T."/>
            <person name="Peeters S.H."/>
            <person name="Heuer A."/>
            <person name="Rast P."/>
            <person name="Oberbeckmann S."/>
            <person name="Bunk B."/>
            <person name="Jeske O."/>
            <person name="Meyerdierks A."/>
            <person name="Storesund J.E."/>
            <person name="Kallscheuer N."/>
            <person name="Luecker S."/>
            <person name="Lage O.M."/>
            <person name="Pohl T."/>
            <person name="Merkel B.J."/>
            <person name="Hornburger P."/>
            <person name="Mueller R.-W."/>
            <person name="Bruemmer F."/>
            <person name="Labrenz M."/>
            <person name="Spormann A.M."/>
            <person name="Op den Camp H."/>
            <person name="Overmann J."/>
            <person name="Amann R."/>
            <person name="Jetten M.S.M."/>
            <person name="Mascher T."/>
            <person name="Medema M.H."/>
            <person name="Devos D.P."/>
            <person name="Kaster A.-K."/>
            <person name="Ovreas L."/>
            <person name="Rohde M."/>
            <person name="Galperin M.Y."/>
            <person name="Jogler C."/>
        </authorList>
    </citation>
    <scope>NUCLEOTIDE SEQUENCE [LARGE SCALE GENOMIC DNA]</scope>
    <source>
        <strain evidence="10 11">Pla133</strain>
    </source>
</reference>
<dbReference type="EMBL" id="CP036287">
    <property type="protein sequence ID" value="QDU70028.1"/>
    <property type="molecule type" value="Genomic_DNA"/>
</dbReference>
<evidence type="ECO:0000259" key="9">
    <source>
        <dbReference type="Pfam" id="PF02108"/>
    </source>
</evidence>
<evidence type="ECO:0000256" key="1">
    <source>
        <dbReference type="ARBA" id="ARBA00003041"/>
    </source>
</evidence>
<dbReference type="InterPro" id="IPR051472">
    <property type="entry name" value="T3SS_Stator/FliH"/>
</dbReference>
<evidence type="ECO:0000256" key="3">
    <source>
        <dbReference type="ARBA" id="ARBA00016507"/>
    </source>
</evidence>
<evidence type="ECO:0000256" key="8">
    <source>
        <dbReference type="SAM" id="Coils"/>
    </source>
</evidence>
<name>A0A518BST6_9BACT</name>
<dbReference type="KEGG" id="pbap:Pla133_51510"/>
<evidence type="ECO:0000256" key="5">
    <source>
        <dbReference type="ARBA" id="ARBA00022795"/>
    </source>
</evidence>
<dbReference type="RefSeq" id="WP_145070480.1">
    <property type="nucleotide sequence ID" value="NZ_CP036287.1"/>
</dbReference>
<comment type="function">
    <text evidence="1">Needed for flagellar regrowth and assembly.</text>
</comment>
<comment type="similarity">
    <text evidence="2">Belongs to the FliH family.</text>
</comment>
<evidence type="ECO:0000256" key="4">
    <source>
        <dbReference type="ARBA" id="ARBA00022448"/>
    </source>
</evidence>
<feature type="coiled-coil region" evidence="8">
    <location>
        <begin position="21"/>
        <end position="48"/>
    </location>
</feature>
<keyword evidence="4" id="KW-0813">Transport</keyword>
<organism evidence="10 11">
    <name type="scientific">Engelhardtia mirabilis</name>
    <dbReference type="NCBI Taxonomy" id="2528011"/>
    <lineage>
        <taxon>Bacteria</taxon>
        <taxon>Pseudomonadati</taxon>
        <taxon>Planctomycetota</taxon>
        <taxon>Planctomycetia</taxon>
        <taxon>Planctomycetia incertae sedis</taxon>
        <taxon>Engelhardtia</taxon>
    </lineage>
</organism>
<keyword evidence="6" id="KW-0653">Protein transport</keyword>
<dbReference type="Pfam" id="PF02108">
    <property type="entry name" value="FliH"/>
    <property type="match status" value="1"/>
</dbReference>
<keyword evidence="7" id="KW-1006">Bacterial flagellum protein export</keyword>
<keyword evidence="11" id="KW-1185">Reference proteome</keyword>
<accession>A0A518BST6</accession>
<dbReference type="PANTHER" id="PTHR34982">
    <property type="entry name" value="YOP PROTEINS TRANSLOCATION PROTEIN L"/>
    <property type="match status" value="1"/>
</dbReference>